<dbReference type="EMBL" id="CAKJVE010000001">
    <property type="protein sequence ID" value="CAG9701929.1"/>
    <property type="molecule type" value="Genomic_DNA"/>
</dbReference>
<comment type="caution">
    <text evidence="8">The sequence shown here is derived from an EMBL/GenBank/DDBJ whole genome shotgun (WGS) entry which is preliminary data.</text>
</comment>
<evidence type="ECO:0000313" key="10">
    <source>
        <dbReference type="Proteomes" id="UP000789738"/>
    </source>
</evidence>
<comment type="cofactor">
    <cofactor evidence="1">
        <name>Zn(2+)</name>
        <dbReference type="ChEBI" id="CHEBI:29105"/>
    </cofactor>
</comment>
<evidence type="ECO:0000256" key="4">
    <source>
        <dbReference type="ARBA" id="ARBA00023125"/>
    </source>
</evidence>
<keyword evidence="4" id="KW-0238">DNA-binding</keyword>
<dbReference type="InterPro" id="IPR009057">
    <property type="entry name" value="Homeodomain-like_sf"/>
</dbReference>
<evidence type="ECO:0000256" key="3">
    <source>
        <dbReference type="ARBA" id="ARBA00023015"/>
    </source>
</evidence>
<keyword evidence="2" id="KW-0808">Transferase</keyword>
<dbReference type="GO" id="GO:0043565">
    <property type="term" value="F:sequence-specific DNA binding"/>
    <property type="evidence" value="ECO:0007669"/>
    <property type="project" value="InterPro"/>
</dbReference>
<dbReference type="GO" id="GO:0003700">
    <property type="term" value="F:DNA-binding transcription factor activity"/>
    <property type="evidence" value="ECO:0007669"/>
    <property type="project" value="InterPro"/>
</dbReference>
<evidence type="ECO:0000313" key="8">
    <source>
        <dbReference type="EMBL" id="CAG9701929.1"/>
    </source>
</evidence>
<dbReference type="InterPro" id="IPR020449">
    <property type="entry name" value="Tscrpt_reg_AraC-type_HTH"/>
</dbReference>
<dbReference type="InterPro" id="IPR016220">
    <property type="entry name" value="Me-P-triester_DNA_alkyl-Trfase"/>
</dbReference>
<evidence type="ECO:0000256" key="5">
    <source>
        <dbReference type="ARBA" id="ARBA00023159"/>
    </source>
</evidence>
<protein>
    <submittedName>
        <fullName evidence="8">Bifunctional transcriptional activator/DNA repair enzyme AdaA</fullName>
    </submittedName>
</protein>
<evidence type="ECO:0000313" key="9">
    <source>
        <dbReference type="EMBL" id="CAI3630159.1"/>
    </source>
</evidence>
<name>A0AA86MDA8_9CLOT</name>
<dbReference type="PIRSF" id="PIRSF000408">
    <property type="entry name" value="Alkyltransferas_AdaA"/>
    <property type="match status" value="1"/>
</dbReference>
<keyword evidence="5" id="KW-0010">Activator</keyword>
<feature type="domain" description="HTH araC/xylS-type" evidence="7">
    <location>
        <begin position="81"/>
        <end position="179"/>
    </location>
</feature>
<keyword evidence="6" id="KW-0804">Transcription</keyword>
<dbReference type="InterPro" id="IPR018060">
    <property type="entry name" value="HTH_AraC"/>
</dbReference>
<dbReference type="PANTHER" id="PTHR43280">
    <property type="entry name" value="ARAC-FAMILY TRANSCRIPTIONAL REGULATOR"/>
    <property type="match status" value="1"/>
</dbReference>
<dbReference type="Pfam" id="PF02805">
    <property type="entry name" value="Ada_Zn_binding"/>
    <property type="match status" value="1"/>
</dbReference>
<accession>A0AA86MDA8</accession>
<evidence type="ECO:0000259" key="7">
    <source>
        <dbReference type="PROSITE" id="PS01124"/>
    </source>
</evidence>
<dbReference type="Proteomes" id="UP001189143">
    <property type="component" value="Unassembled WGS sequence"/>
</dbReference>
<dbReference type="EMBL" id="CAMTCP010000242">
    <property type="protein sequence ID" value="CAI3630159.1"/>
    <property type="molecule type" value="Genomic_DNA"/>
</dbReference>
<dbReference type="GO" id="GO:0006281">
    <property type="term" value="P:DNA repair"/>
    <property type="evidence" value="ECO:0007669"/>
    <property type="project" value="InterPro"/>
</dbReference>
<dbReference type="Gene3D" id="1.10.10.60">
    <property type="entry name" value="Homeodomain-like"/>
    <property type="match status" value="2"/>
</dbReference>
<dbReference type="Gene3D" id="3.40.10.10">
    <property type="entry name" value="DNA Methylphosphotriester Repair Domain"/>
    <property type="match status" value="1"/>
</dbReference>
<dbReference type="InterPro" id="IPR035451">
    <property type="entry name" value="Ada-like_dom_sf"/>
</dbReference>
<evidence type="ECO:0000256" key="2">
    <source>
        <dbReference type="ARBA" id="ARBA00022603"/>
    </source>
</evidence>
<keyword evidence="3" id="KW-0805">Transcription regulation</keyword>
<dbReference type="GO" id="GO:0032259">
    <property type="term" value="P:methylation"/>
    <property type="evidence" value="ECO:0007669"/>
    <property type="project" value="UniProtKB-KW"/>
</dbReference>
<dbReference type="Proteomes" id="UP000789738">
    <property type="component" value="Unassembled WGS sequence"/>
</dbReference>
<reference evidence="9" key="2">
    <citation type="submission" date="2022-10" db="EMBL/GenBank/DDBJ databases">
        <authorList>
            <person name="Aires J."/>
            <person name="Mesa V."/>
        </authorList>
    </citation>
    <scope>NUCLEOTIDE SEQUENCE</scope>
    <source>
        <strain evidence="9">Clostridium neonatale JD116</strain>
    </source>
</reference>
<dbReference type="RefSeq" id="WP_210885343.1">
    <property type="nucleotide sequence ID" value="NZ_CAKJVE010000001.1"/>
</dbReference>
<reference evidence="8" key="1">
    <citation type="submission" date="2021-10" db="EMBL/GenBank/DDBJ databases">
        <authorList>
            <person name="Mesa V."/>
        </authorList>
    </citation>
    <scope>NUCLEOTIDE SEQUENCE</scope>
    <source>
        <strain evidence="8">CC3_PB</strain>
    </source>
</reference>
<dbReference type="SUPFAM" id="SSF46689">
    <property type="entry name" value="Homeodomain-like"/>
    <property type="match status" value="2"/>
</dbReference>
<dbReference type="GO" id="GO:0008270">
    <property type="term" value="F:zinc ion binding"/>
    <property type="evidence" value="ECO:0007669"/>
    <property type="project" value="InterPro"/>
</dbReference>
<dbReference type="InterPro" id="IPR004026">
    <property type="entry name" value="Ada_DNA_repair_Zn-bd"/>
</dbReference>
<gene>
    <name evidence="8" type="primary">adaA</name>
    <name evidence="9" type="ORF">CNEO2_440041</name>
    <name evidence="8" type="ORF">CNEO_10400</name>
</gene>
<dbReference type="Pfam" id="PF12833">
    <property type="entry name" value="HTH_18"/>
    <property type="match status" value="1"/>
</dbReference>
<dbReference type="PANTHER" id="PTHR43280:SF28">
    <property type="entry name" value="HTH-TYPE TRANSCRIPTIONAL ACTIVATOR RHAS"/>
    <property type="match status" value="1"/>
</dbReference>
<evidence type="ECO:0000256" key="1">
    <source>
        <dbReference type="ARBA" id="ARBA00001947"/>
    </source>
</evidence>
<organism evidence="8 10">
    <name type="scientific">Clostridium neonatale</name>
    <dbReference type="NCBI Taxonomy" id="137838"/>
    <lineage>
        <taxon>Bacteria</taxon>
        <taxon>Bacillati</taxon>
        <taxon>Bacillota</taxon>
        <taxon>Clostridia</taxon>
        <taxon>Eubacteriales</taxon>
        <taxon>Clostridiaceae</taxon>
        <taxon>Clostridium</taxon>
    </lineage>
</organism>
<dbReference type="GO" id="GO:0008168">
    <property type="term" value="F:methyltransferase activity"/>
    <property type="evidence" value="ECO:0007669"/>
    <property type="project" value="UniProtKB-KW"/>
</dbReference>
<dbReference type="SUPFAM" id="SSF57884">
    <property type="entry name" value="Ada DNA repair protein, N-terminal domain (N-Ada 10)"/>
    <property type="match status" value="1"/>
</dbReference>
<keyword evidence="2" id="KW-0489">Methyltransferase</keyword>
<sequence>MTKEQWTAISNNDSSFDGKFFYALKTTGTVCRPSCTARNCNPKNVIIFESLDQALDAGFRPCQRCHPDMTDWEGAKKELTDKACEYIEKHYTEKFSLDTLAAELFVNKSYLLRAFKENTGKTLLEYHNYIRCNAAKKLLTRPELSISFISSSVGYCTSSHFTRVFKKIFGYTPSEYKSNYLDTFTK</sequence>
<proteinExistence type="predicted"/>
<dbReference type="SMART" id="SM00342">
    <property type="entry name" value="HTH_ARAC"/>
    <property type="match status" value="1"/>
</dbReference>
<dbReference type="AlphaFoldDB" id="A0AA86MDA8"/>
<evidence type="ECO:0000256" key="6">
    <source>
        <dbReference type="ARBA" id="ARBA00023163"/>
    </source>
</evidence>
<dbReference type="PRINTS" id="PR00032">
    <property type="entry name" value="HTHARAC"/>
</dbReference>
<dbReference type="PROSITE" id="PS01124">
    <property type="entry name" value="HTH_ARAC_FAMILY_2"/>
    <property type="match status" value="1"/>
</dbReference>